<dbReference type="NCBIfam" id="TIGR03142">
    <property type="entry name" value="cytochro_ccmI"/>
    <property type="match status" value="1"/>
</dbReference>
<evidence type="ECO:0000256" key="5">
    <source>
        <dbReference type="PROSITE-ProRule" id="PRU00339"/>
    </source>
</evidence>
<evidence type="ECO:0000256" key="3">
    <source>
        <dbReference type="ARBA" id="ARBA00022748"/>
    </source>
</evidence>
<evidence type="ECO:0000256" key="4">
    <source>
        <dbReference type="ARBA" id="ARBA00022803"/>
    </source>
</evidence>
<evidence type="ECO:0000256" key="1">
    <source>
        <dbReference type="ARBA" id="ARBA00004196"/>
    </source>
</evidence>
<protein>
    <submittedName>
        <fullName evidence="8">Cytochrome c-type biogenesis protein CcmI</fullName>
    </submittedName>
</protein>
<gene>
    <name evidence="8" type="primary">ccmI</name>
    <name evidence="8" type="ORF">A1OE_538</name>
</gene>
<dbReference type="AlphaFoldDB" id="K7ZCM7"/>
<dbReference type="InterPro" id="IPR051263">
    <property type="entry name" value="C-type_cytochrome_biogenesis"/>
</dbReference>
<keyword evidence="6" id="KW-0472">Membrane</keyword>
<dbReference type="Gene3D" id="1.25.40.10">
    <property type="entry name" value="Tetratricopeptide repeat domain"/>
    <property type="match status" value="1"/>
</dbReference>
<dbReference type="EMBL" id="CP003539">
    <property type="protein sequence ID" value="AFX98731.1"/>
    <property type="molecule type" value="Genomic_DNA"/>
</dbReference>
<evidence type="ECO:0000313" key="8">
    <source>
        <dbReference type="EMBL" id="AFX98731.1"/>
    </source>
</evidence>
<feature type="transmembrane region" description="Helical" evidence="6">
    <location>
        <begin position="83"/>
        <end position="102"/>
    </location>
</feature>
<dbReference type="InterPro" id="IPR017560">
    <property type="entry name" value="Cyt_c_biogenesis_CcmI"/>
</dbReference>
<dbReference type="PANTHER" id="PTHR47870:SF1">
    <property type="entry name" value="CYTOCHROME C-TYPE BIOGENESIS PROTEIN CCMH"/>
    <property type="match status" value="1"/>
</dbReference>
<keyword evidence="2" id="KW-0677">Repeat</keyword>
<sequence>MFIVVLVLIIPLLRQHTASIPRAAYELAVLKNQFAEIESDVVFGVISKEEANANRIEVERCMLAEINVADTFVPLSTNRRYDFILAALIVIFLPLTTSLLYLSVGNPGMPDLPLSIRSEEIEADIVQFVQKQRNIMEMARNLENRLSVQSNDLDAWMLLGRARSELGNFKQAIVAFRQAIKLGGKSEAMGEMAETMVRIDHGIVSAKTYKIFQNILKIVPGDPRARYYLALAALQAGDVNSALRQWLLLVADTPVDKNWVGNLLKRIEEVANDNKIDLAAIKKQILLDRIQ</sequence>
<dbReference type="PROSITE" id="PS50005">
    <property type="entry name" value="TPR"/>
    <property type="match status" value="1"/>
</dbReference>
<dbReference type="InterPro" id="IPR056413">
    <property type="entry name" value="TPR_CcmH_CycH"/>
</dbReference>
<keyword evidence="3" id="KW-0201">Cytochrome c-type biogenesis</keyword>
<reference evidence="8 9" key="1">
    <citation type="journal article" date="2012" name="Proc. Natl. Acad. Sci. U.S.A.">
        <title>Genome streamlining and chemical defense in a coral reef symbiosis.</title>
        <authorList>
            <person name="Kwan J.C."/>
            <person name="Donia M.S."/>
            <person name="Han A.W."/>
            <person name="Hirose E."/>
            <person name="Haygood M.G."/>
            <person name="Schmidt E.W."/>
        </authorList>
    </citation>
    <scope>NUCLEOTIDE SEQUENCE [LARGE SCALE GENOMIC DNA]</scope>
    <source>
        <strain evidence="8 9">L2</strain>
    </source>
</reference>
<keyword evidence="6" id="KW-0812">Transmembrane</keyword>
<dbReference type="InterPro" id="IPR019734">
    <property type="entry name" value="TPR_rpt"/>
</dbReference>
<evidence type="ECO:0000313" key="9">
    <source>
        <dbReference type="Proteomes" id="UP000010077"/>
    </source>
</evidence>
<proteinExistence type="predicted"/>
<dbReference type="STRING" id="1193729.A1OE_538"/>
<dbReference type="GO" id="GO:0005886">
    <property type="term" value="C:plasma membrane"/>
    <property type="evidence" value="ECO:0007669"/>
    <property type="project" value="TreeGrafter"/>
</dbReference>
<dbReference type="Proteomes" id="UP000010077">
    <property type="component" value="Chromosome"/>
</dbReference>
<dbReference type="KEGG" id="thal:A1OE_538"/>
<evidence type="ECO:0000256" key="6">
    <source>
        <dbReference type="SAM" id="Phobius"/>
    </source>
</evidence>
<dbReference type="SMART" id="SM00028">
    <property type="entry name" value="TPR"/>
    <property type="match status" value="1"/>
</dbReference>
<dbReference type="PANTHER" id="PTHR47870">
    <property type="entry name" value="CYTOCHROME C-TYPE BIOGENESIS PROTEIN CCMH"/>
    <property type="match status" value="1"/>
</dbReference>
<dbReference type="eggNOG" id="COG4235">
    <property type="taxonomic scope" value="Bacteria"/>
</dbReference>
<feature type="repeat" description="TPR" evidence="5">
    <location>
        <begin position="153"/>
        <end position="186"/>
    </location>
</feature>
<dbReference type="HOGENOM" id="CLU_036074_2_0_5"/>
<organism evidence="8 9">
    <name type="scientific">Candidatus Endolissoclinum faulkneri L2</name>
    <dbReference type="NCBI Taxonomy" id="1193729"/>
    <lineage>
        <taxon>Bacteria</taxon>
        <taxon>Pseudomonadati</taxon>
        <taxon>Pseudomonadota</taxon>
        <taxon>Alphaproteobacteria</taxon>
        <taxon>Rhodospirillales</taxon>
        <taxon>Rhodospirillaceae</taxon>
        <taxon>Candidatus Endolissoclinum</taxon>
    </lineage>
</organism>
<dbReference type="GO" id="GO:0017004">
    <property type="term" value="P:cytochrome complex assembly"/>
    <property type="evidence" value="ECO:0007669"/>
    <property type="project" value="UniProtKB-KW"/>
</dbReference>
<keyword evidence="4 5" id="KW-0802">TPR repeat</keyword>
<evidence type="ECO:0000256" key="2">
    <source>
        <dbReference type="ARBA" id="ARBA00022737"/>
    </source>
</evidence>
<dbReference type="Pfam" id="PF23914">
    <property type="entry name" value="TPR_CcmH_CycH"/>
    <property type="match status" value="1"/>
</dbReference>
<name>K7ZCM7_9PROT</name>
<accession>K7ZCM7</accession>
<comment type="subcellular location">
    <subcellularLocation>
        <location evidence="1">Cell envelope</location>
    </subcellularLocation>
</comment>
<dbReference type="SUPFAM" id="SSF48452">
    <property type="entry name" value="TPR-like"/>
    <property type="match status" value="1"/>
</dbReference>
<evidence type="ECO:0000259" key="7">
    <source>
        <dbReference type="Pfam" id="PF23914"/>
    </source>
</evidence>
<keyword evidence="9" id="KW-1185">Reference proteome</keyword>
<dbReference type="InterPro" id="IPR011990">
    <property type="entry name" value="TPR-like_helical_dom_sf"/>
</dbReference>
<feature type="domain" description="Cytochrome c-type biogenesis protein H TPR" evidence="7">
    <location>
        <begin position="133"/>
        <end position="250"/>
    </location>
</feature>
<keyword evidence="6" id="KW-1133">Transmembrane helix</keyword>
<dbReference type="GO" id="GO:0030313">
    <property type="term" value="C:cell envelope"/>
    <property type="evidence" value="ECO:0007669"/>
    <property type="project" value="UniProtKB-SubCell"/>
</dbReference>